<reference evidence="2 3" key="1">
    <citation type="submission" date="2023-02" db="EMBL/GenBank/DDBJ databases">
        <title>LHISI_Scaffold_Assembly.</title>
        <authorList>
            <person name="Stuart O.P."/>
            <person name="Cleave R."/>
            <person name="Magrath M.J.L."/>
            <person name="Mikheyev A.S."/>
        </authorList>
    </citation>
    <scope>NUCLEOTIDE SEQUENCE [LARGE SCALE GENOMIC DNA]</scope>
    <source>
        <strain evidence="2">Daus_M_001</strain>
        <tissue evidence="2">Leg muscle</tissue>
    </source>
</reference>
<gene>
    <name evidence="2" type="ORF">PR048_023577</name>
</gene>
<organism evidence="2 3">
    <name type="scientific">Dryococelus australis</name>
    <dbReference type="NCBI Taxonomy" id="614101"/>
    <lineage>
        <taxon>Eukaryota</taxon>
        <taxon>Metazoa</taxon>
        <taxon>Ecdysozoa</taxon>
        <taxon>Arthropoda</taxon>
        <taxon>Hexapoda</taxon>
        <taxon>Insecta</taxon>
        <taxon>Pterygota</taxon>
        <taxon>Neoptera</taxon>
        <taxon>Polyneoptera</taxon>
        <taxon>Phasmatodea</taxon>
        <taxon>Verophasmatodea</taxon>
        <taxon>Anareolatae</taxon>
        <taxon>Phasmatidae</taxon>
        <taxon>Eurycanthinae</taxon>
        <taxon>Dryococelus</taxon>
    </lineage>
</organism>
<keyword evidence="3" id="KW-1185">Reference proteome</keyword>
<evidence type="ECO:0000313" key="2">
    <source>
        <dbReference type="EMBL" id="KAJ8875679.1"/>
    </source>
</evidence>
<proteinExistence type="predicted"/>
<name>A0ABQ9GUL0_9NEOP</name>
<dbReference type="Proteomes" id="UP001159363">
    <property type="component" value="Chromosome 8"/>
</dbReference>
<evidence type="ECO:0000259" key="1">
    <source>
        <dbReference type="Pfam" id="PF13843"/>
    </source>
</evidence>
<dbReference type="EMBL" id="JARBHB010000009">
    <property type="protein sequence ID" value="KAJ8875679.1"/>
    <property type="molecule type" value="Genomic_DNA"/>
</dbReference>
<accession>A0ABQ9GUL0</accession>
<dbReference type="Pfam" id="PF13843">
    <property type="entry name" value="DDE_Tnp_1_7"/>
    <property type="match status" value="1"/>
</dbReference>
<comment type="caution">
    <text evidence="2">The sequence shown here is derived from an EMBL/GenBank/DDBJ whole genome shotgun (WGS) entry which is preliminary data.</text>
</comment>
<protein>
    <recommendedName>
        <fullName evidence="1">PiggyBac transposable element-derived protein domain-containing protein</fullName>
    </recommendedName>
</protein>
<evidence type="ECO:0000313" key="3">
    <source>
        <dbReference type="Proteomes" id="UP001159363"/>
    </source>
</evidence>
<dbReference type="InterPro" id="IPR029526">
    <property type="entry name" value="PGBD"/>
</dbReference>
<feature type="domain" description="PiggyBac transposable element-derived protein" evidence="1">
    <location>
        <begin position="1"/>
        <end position="47"/>
    </location>
</feature>
<sequence>MGNVNLSRLQDHWKRDPLYEDQGIAMSMSRDGFLLIMHALHFAKNPGAGTVFGWINDSLEGEIKYKRHKYEIKVNMLNNPDGFINKCAAYRDVGRFARQGKGHPENIVLHLLQDKLNAGH</sequence>